<sequence>MKPRLVEQSRLRKWGLISNPQLHLEMKKGRAKQLWQEWGKPVLLELLKGAAKAIGLLLLTHLLG</sequence>
<name>A0ABX2FMB5_9BACT</name>
<keyword evidence="2" id="KW-1185">Reference proteome</keyword>
<reference evidence="1 2" key="1">
    <citation type="submission" date="2020-05" db="EMBL/GenBank/DDBJ databases">
        <title>Genomic Encyclopedia of Type Strains, Phase IV (KMG-V): Genome sequencing to study the core and pangenomes of soil and plant-associated prokaryotes.</title>
        <authorList>
            <person name="Whitman W."/>
        </authorList>
    </citation>
    <scope>NUCLEOTIDE SEQUENCE [LARGE SCALE GENOMIC DNA]</scope>
    <source>
        <strain evidence="1 2">9A</strain>
    </source>
</reference>
<evidence type="ECO:0000313" key="2">
    <source>
        <dbReference type="Proteomes" id="UP000779507"/>
    </source>
</evidence>
<comment type="caution">
    <text evidence="1">The sequence shown here is derived from an EMBL/GenBank/DDBJ whole genome shotgun (WGS) entry which is preliminary data.</text>
</comment>
<dbReference type="EMBL" id="JABSNP010000002">
    <property type="protein sequence ID" value="NRT17569.1"/>
    <property type="molecule type" value="Genomic_DNA"/>
</dbReference>
<dbReference type="RefSeq" id="WP_173808355.1">
    <property type="nucleotide sequence ID" value="NZ_JABSNP010000002.1"/>
</dbReference>
<dbReference type="Proteomes" id="UP000779507">
    <property type="component" value="Unassembled WGS sequence"/>
</dbReference>
<proteinExistence type="predicted"/>
<organism evidence="1 2">
    <name type="scientific">Hymenobacter caeli</name>
    <dbReference type="NCBI Taxonomy" id="2735894"/>
    <lineage>
        <taxon>Bacteria</taxon>
        <taxon>Pseudomonadati</taxon>
        <taxon>Bacteroidota</taxon>
        <taxon>Cytophagia</taxon>
        <taxon>Cytophagales</taxon>
        <taxon>Hymenobacteraceae</taxon>
        <taxon>Hymenobacter</taxon>
    </lineage>
</organism>
<evidence type="ECO:0000313" key="1">
    <source>
        <dbReference type="EMBL" id="NRT17569.1"/>
    </source>
</evidence>
<protein>
    <submittedName>
        <fullName evidence="1">Uncharacterized protein</fullName>
    </submittedName>
</protein>
<accession>A0ABX2FMB5</accession>
<gene>
    <name evidence="1" type="ORF">HNP98_000376</name>
</gene>